<name>A0ABQ0QKR5_9PROT</name>
<evidence type="ECO:0000313" key="2">
    <source>
        <dbReference type="Proteomes" id="UP001062443"/>
    </source>
</evidence>
<dbReference type="RefSeq" id="WP_068173625.1">
    <property type="nucleotide sequence ID" value="NZ_BAQB01000026.1"/>
</dbReference>
<organism evidence="1 2">
    <name type="scientific">Neokomagataea tanensis NBRC 106556</name>
    <dbReference type="NCBI Taxonomy" id="1223519"/>
    <lineage>
        <taxon>Bacteria</taxon>
        <taxon>Pseudomonadati</taxon>
        <taxon>Pseudomonadota</taxon>
        <taxon>Alphaproteobacteria</taxon>
        <taxon>Acetobacterales</taxon>
        <taxon>Acetobacteraceae</taxon>
        <taxon>Neokomagataea</taxon>
    </lineage>
</organism>
<comment type="caution">
    <text evidence="1">The sequence shown here is derived from an EMBL/GenBank/DDBJ whole genome shotgun (WGS) entry which is preliminary data.</text>
</comment>
<dbReference type="Proteomes" id="UP001062443">
    <property type="component" value="Unassembled WGS sequence"/>
</dbReference>
<sequence>MMDVLQETITVFSHYLAEKNVRITREDDTRTVPHHAMTDPSGLLPLLFLVIEHHLQNDLGLQITYDLCLDPEAATGHRVTSLHNTTPAVMVLALDHVLKEASRETYTLSIQQFHSLMPQAA</sequence>
<protein>
    <recommendedName>
        <fullName evidence="3">AraC family transcriptional regulator</fullName>
    </recommendedName>
</protein>
<reference evidence="1" key="1">
    <citation type="submission" date="2013-04" db="EMBL/GenBank/DDBJ databases">
        <title>The genome sequencing project of 58 acetic acid bacteria.</title>
        <authorList>
            <person name="Okamoto-Kainuma A."/>
            <person name="Ishikawa M."/>
            <person name="Umino S."/>
            <person name="Koizumi Y."/>
            <person name="Shiwa Y."/>
            <person name="Yoshikawa H."/>
            <person name="Matsutani M."/>
            <person name="Matsushita K."/>
        </authorList>
    </citation>
    <scope>NUCLEOTIDE SEQUENCE</scope>
    <source>
        <strain evidence="1">NBRC 106556</strain>
    </source>
</reference>
<accession>A0ABQ0QKR5</accession>
<keyword evidence="2" id="KW-1185">Reference proteome</keyword>
<evidence type="ECO:0000313" key="1">
    <source>
        <dbReference type="EMBL" id="GBR48312.1"/>
    </source>
</evidence>
<proteinExistence type="predicted"/>
<dbReference type="EMBL" id="BAQB01000026">
    <property type="protein sequence ID" value="GBR48312.1"/>
    <property type="molecule type" value="Genomic_DNA"/>
</dbReference>
<evidence type="ECO:0008006" key="3">
    <source>
        <dbReference type="Google" id="ProtNLM"/>
    </source>
</evidence>
<gene>
    <name evidence="1" type="ORF">AA106556_1756</name>
</gene>